<dbReference type="EMBL" id="BART01016406">
    <property type="protein sequence ID" value="GAG81304.1"/>
    <property type="molecule type" value="Genomic_DNA"/>
</dbReference>
<sequence length="44" mass="5317">EEISTFYNFILNTIKSDKFDVIDEIVEKQQLILDRLKKLRILHP</sequence>
<proteinExistence type="predicted"/>
<reference evidence="1" key="1">
    <citation type="journal article" date="2014" name="Front. Microbiol.">
        <title>High frequency of phylogenetically diverse reductive dehalogenase-homologous genes in deep subseafloor sedimentary metagenomes.</title>
        <authorList>
            <person name="Kawai M."/>
            <person name="Futagami T."/>
            <person name="Toyoda A."/>
            <person name="Takaki Y."/>
            <person name="Nishi S."/>
            <person name="Hori S."/>
            <person name="Arai W."/>
            <person name="Tsubouchi T."/>
            <person name="Morono Y."/>
            <person name="Uchiyama I."/>
            <person name="Ito T."/>
            <person name="Fujiyama A."/>
            <person name="Inagaki F."/>
            <person name="Takami H."/>
        </authorList>
    </citation>
    <scope>NUCLEOTIDE SEQUENCE</scope>
    <source>
        <strain evidence="1">Expedition CK06-06</strain>
    </source>
</reference>
<evidence type="ECO:0000313" key="1">
    <source>
        <dbReference type="EMBL" id="GAG81304.1"/>
    </source>
</evidence>
<dbReference type="AlphaFoldDB" id="X1AH44"/>
<protein>
    <submittedName>
        <fullName evidence="1">Uncharacterized protein</fullName>
    </submittedName>
</protein>
<accession>X1AH44</accession>
<comment type="caution">
    <text evidence="1">The sequence shown here is derived from an EMBL/GenBank/DDBJ whole genome shotgun (WGS) entry which is preliminary data.</text>
</comment>
<name>X1AH44_9ZZZZ</name>
<feature type="non-terminal residue" evidence="1">
    <location>
        <position position="1"/>
    </location>
</feature>
<organism evidence="1">
    <name type="scientific">marine sediment metagenome</name>
    <dbReference type="NCBI Taxonomy" id="412755"/>
    <lineage>
        <taxon>unclassified sequences</taxon>
        <taxon>metagenomes</taxon>
        <taxon>ecological metagenomes</taxon>
    </lineage>
</organism>
<gene>
    <name evidence="1" type="ORF">S01H4_31559</name>
</gene>